<dbReference type="InterPro" id="IPR035699">
    <property type="entry name" value="AAA_6"/>
</dbReference>
<evidence type="ECO:0000256" key="14">
    <source>
        <dbReference type="SAM" id="Coils"/>
    </source>
</evidence>
<dbReference type="InterPro" id="IPR024743">
    <property type="entry name" value="Dynein_HC_stalk"/>
</dbReference>
<evidence type="ECO:0000256" key="12">
    <source>
        <dbReference type="ARBA" id="ARBA00023212"/>
    </source>
</evidence>
<keyword evidence="13" id="KW-0966">Cell projection</keyword>
<evidence type="ECO:0000259" key="16">
    <source>
        <dbReference type="PROSITE" id="PS50004"/>
    </source>
</evidence>
<dbReference type="SMART" id="SM00239">
    <property type="entry name" value="C2"/>
    <property type="match status" value="1"/>
</dbReference>
<feature type="coiled-coil region" evidence="14">
    <location>
        <begin position="2001"/>
        <end position="2028"/>
    </location>
</feature>
<dbReference type="GO" id="GO:0005524">
    <property type="term" value="F:ATP binding"/>
    <property type="evidence" value="ECO:0007669"/>
    <property type="project" value="UniProtKB-KW"/>
</dbReference>
<dbReference type="Proteomes" id="UP001431209">
    <property type="component" value="Unassembled WGS sequence"/>
</dbReference>
<dbReference type="FunFam" id="3.40.50.300:FF:000044">
    <property type="entry name" value="Dynein heavy chain 5, axonemal"/>
    <property type="match status" value="1"/>
</dbReference>
<dbReference type="FunFam" id="1.10.8.710:FF:000003">
    <property type="entry name" value="Dynein axonemal heavy chain 5"/>
    <property type="match status" value="1"/>
</dbReference>
<dbReference type="Gene3D" id="2.60.40.150">
    <property type="entry name" value="C2 domain"/>
    <property type="match status" value="1"/>
</dbReference>
<dbReference type="InterPro" id="IPR024317">
    <property type="entry name" value="Dynein_heavy_chain_D4_dom"/>
</dbReference>
<dbReference type="InterPro" id="IPR043160">
    <property type="entry name" value="Dynein_C_barrel"/>
</dbReference>
<protein>
    <submittedName>
        <fullName evidence="18">Dynein heavy chain</fullName>
    </submittedName>
</protein>
<dbReference type="Pfam" id="PF17852">
    <property type="entry name" value="Dynein_AAA_lid"/>
    <property type="match status" value="1"/>
</dbReference>
<dbReference type="FunFam" id="3.40.50.300:FF:000320">
    <property type="entry name" value="Dynein, axonemal, heavy chain 5"/>
    <property type="match status" value="1"/>
</dbReference>
<dbReference type="Gene3D" id="1.10.8.1220">
    <property type="match status" value="1"/>
</dbReference>
<dbReference type="SUPFAM" id="SSF48097">
    <property type="entry name" value="Regulator of G-protein signaling, RGS"/>
    <property type="match status" value="1"/>
</dbReference>
<evidence type="ECO:0000259" key="17">
    <source>
        <dbReference type="PROSITE" id="PS50132"/>
    </source>
</evidence>
<dbReference type="SMART" id="SM00382">
    <property type="entry name" value="AAA"/>
    <property type="match status" value="3"/>
</dbReference>
<evidence type="ECO:0000256" key="3">
    <source>
        <dbReference type="ARBA" id="ARBA00022490"/>
    </source>
</evidence>
<dbReference type="InterPro" id="IPR042219">
    <property type="entry name" value="AAA_lid_11_sf"/>
</dbReference>
<dbReference type="Gene3D" id="3.40.50.300">
    <property type="entry name" value="P-loop containing nucleotide triphosphate hydrolases"/>
    <property type="match status" value="5"/>
</dbReference>
<dbReference type="FunFam" id="1.20.920.20:FF:000001">
    <property type="entry name" value="dynein heavy chain 2, axonemal"/>
    <property type="match status" value="1"/>
</dbReference>
<dbReference type="Gene3D" id="1.10.472.130">
    <property type="match status" value="1"/>
</dbReference>
<dbReference type="PRINTS" id="PR01301">
    <property type="entry name" value="RGSPROTEIN"/>
</dbReference>
<keyword evidence="10" id="KW-0969">Cilium</keyword>
<evidence type="ECO:0000256" key="11">
    <source>
        <dbReference type="ARBA" id="ARBA00023175"/>
    </source>
</evidence>
<dbReference type="FunFam" id="1.10.8.1220:FF:000001">
    <property type="entry name" value="Dynein axonemal heavy chain 5"/>
    <property type="match status" value="1"/>
</dbReference>
<dbReference type="Pfam" id="PF17857">
    <property type="entry name" value="AAA_lid_1"/>
    <property type="match status" value="1"/>
</dbReference>
<comment type="subcellular location">
    <subcellularLocation>
        <location evidence="1">Cytoplasm</location>
        <location evidence="1">Cytoskeleton</location>
        <location evidence="1">Cilium axoneme</location>
    </subcellularLocation>
</comment>
<dbReference type="Pfam" id="PF12781">
    <property type="entry name" value="AAA_9"/>
    <property type="match status" value="1"/>
</dbReference>
<comment type="caution">
    <text evidence="18">The sequence shown here is derived from an EMBL/GenBank/DDBJ whole genome shotgun (WGS) entry which is preliminary data.</text>
</comment>
<dbReference type="InterPro" id="IPR027417">
    <property type="entry name" value="P-loop_NTPase"/>
</dbReference>
<feature type="compositionally biased region" description="Basic and acidic residues" evidence="15">
    <location>
        <begin position="1125"/>
        <end position="1136"/>
    </location>
</feature>
<dbReference type="CDD" id="cd07440">
    <property type="entry name" value="RGS"/>
    <property type="match status" value="1"/>
</dbReference>
<keyword evidence="19" id="KW-1185">Reference proteome</keyword>
<dbReference type="Gene3D" id="1.20.920.30">
    <property type="match status" value="1"/>
</dbReference>
<keyword evidence="6" id="KW-0547">Nucleotide-binding</keyword>
<feature type="domain" description="RGS" evidence="17">
    <location>
        <begin position="3042"/>
        <end position="3164"/>
    </location>
</feature>
<evidence type="ECO:0000256" key="1">
    <source>
        <dbReference type="ARBA" id="ARBA00004430"/>
    </source>
</evidence>
<sequence>MRATINDIARNMSASIINDLAVPDEPRLEKFIKAYPSQISLLGLQLLWTYDSEMALRKARTDRTIMQMTRKKFDDIFKHLVKMTTKNLDSLDRTRIETLITIHIHQVEIFAYLMHKKIRSPTDFEWLKQTRFYWRADRDGCFVCITDNEFEYCNEFLGCTDRLVITPLTDRIYISCAQAMGMFLGGAPAGPAGTGKTETTKDMGRTIGKYFITINCSDQMGHLSMAMLFKGIAQGGVWCGFDEINRVELEVLSVVASQIKCLFDALRNRMNNKAFQFVDGTSLVLDDKCAVFITMNPGYAGRTELPENMKALFRTIAVVVPNRRIIMKVKLAACGFQTNNMLSKKFNVLYKLCEEQLSAQTHYDFGLRNILSVLRTCGRTLRESADKNEDGEMRVLMRVLNDMNSSKLVDEDSLLFVELLKDMFPNMILADPSYEGLEAAIMDAVAKKGLIAHKPWIQKITQLYEQYKVRHGLCIMGPSGTGKTCCIEVLAQALSKIETTTKVVKMNPKAITASQMFGMFVDPTTKDWTDGIFSALWRKSIDGGAAASGNNTEASSTSDSVKKKGENTWIVLDGPVDAVWIENLNTVLDDTRSLTLANGDRLNMPKSLKLVFEVGNLDNASPATVSRMGMVYIGETVLGWQPIFEAWLKKHSKRPDKEMDQFKRLFNSHVDFLLSTVETHCKKMMDLGSANMISTVLHIIDGLFNSFSSKQFFTEKHIERMFIFGVMWGIGGLLESDDRSRFHRYMSQDRRLDLPKIEVQLGSKESPETVFEYVIDEQGDWKHWRTRVTPYKYPTNVTPDFNSILIPTVDSVRCEFLIDIIAKQGLSVLLIGESGTAKSVTIQGYIQQQNATKYKYKTMAFSSATTPGIVQNSVFSSLDRRMGTTYGPPLGTTLFIFIDDINMPEINEWGDQITNEIVRQLIENGGFYSLELATNPGQFLTVVDVQFFAAMNHPGGGRNDIPNRLKRHFSIFNVTFPSTKSIDSIFGTICEGHFCSARGFSEEIVNLVKIIPTLTRSLWSITKSKMLPTPSKFHYIFNLRDLSRVFQGMLQANAQVITTEFQLISLWKHECDRVLQDKFTDDKDRAWFGSTVKSLLKEEFGEDASLAMMKPKYFVDFMRMEQMDDKPANDSKKSSTSDDMEQYDEAPPVVPKIYEPIESFEALNVRLHKYLVQYNEVNKREPMNLVLFDFAMIHLMRISRIIRTDRGNALLVGVGGSGKQSLTRLASFIAGYKIFKLNITKTYSINNMLDDLRNLYKMAVLKSPVTFLFTDNDIKDEQFLEYVNMILTSGEIPGLFSKEDQQMMADELRPIAAKSRPGFNSTPENLFKFFIDRARDNLHVVLCFSPVGDQLRQRTRKFPGVISGCTIDWFPPWPIEALHATAQKFLSDLPQLVSSPAQRAELVNHMCNVHENVVQLTKDYFNKFRRNTYVTPKSYLSFIGSYKSLYADKYEEVKTLADKVNLGLQKLDDASKGVAVMKEDLLNKEKDLAVAQRKSEILLDQVTKQKIEAEEQTDKVLRQKAEIEARAQVVSREKADSERDLELAKPALEQATKAVNSLDKDKINIVKGFKSPPELVTRVMDTVLLILSRPISKKVETVIEEKEKKTVYKASWKDTLMMMSDLNFVGSLQKFSKEITLNDETVELLYPYHRESDMKKEKVEKTAEAAGALCEWVKCMCTYYQTAKFVAPKQQRVRDMEIEMSRASRELNKAEEEVRKQQAELDEMKNKLDGAMSSKKALEDDALLTKRRMESAEALIEGLSTERIRWTRDSKSFDDRILKLIGDVSVTATFLSYAGPFNQDFRNLILKQVSIDDLKQRKIPYSDNMDVIKFVVNPTQIGEWVIQGLPNDEYSSQNGIIVTKGTRYPLLIDPQGQGRAWVAKMDAPNNLVATTLNAKDFRETLEKSVQLGTPLLIEDIGEDIDPILDPIMDLMPIKSNKQRIKVKIGDKEVNFKPGFRLYMTTKLANPRYSPELFAKTNIIDFTVTSTGLEDQLLGIVIVKEMYELEKKRKDLMNEIQTCKEVMAQCEEELLNCLSQSKKNLLDDDSVIELLAKAKERSRTMTEKLAGSVDTERNITAAREEFRPVAARGSVMYFVMTELSLINCMYQVSLNQFIKLFIDAIDKSEQDRTPSKRIENIISFATFGIFKYVQRGLYEQHKTTYALLLSLKIDLKSGAISHKEFQTLIKAGAALHINDVPRRKPFAWIPDTAWVNLCAISELPKFKTILHQVEANEMAWKDFYDSKNPETAELPDQYKLSSLHHLLLVRCWRLDRTMASCAQYIIDTLGDQFVNSIPLNVEETWAETNPTTPVICLLSMGSDLTTSIEKLAQNHKIALDRVSMGQGQEKKAHELVRAGIATGGWVLLQNCHLGLKYLPTLEQVLSDLPKEDHDKNFRVWITSEPTQNFPINLLQMSIKVTDDPPTGIKASLLKSYSWISQEKFDQIETPEWRKLVYATCFLHATLIERKKFGPLGWCVPYEFNQTDLECALHFLGKYMYETDNKRLSWSTVRYMICDVQYGGRVTDDYDRELLDKYGAKFYDYKLFNKEYQFHNNYYCPDLPKVKDYREYVAHKLPMFDPPEVFGLHSNAEIAFNSANAGTVLETIMNIQPKESSGSSGETREELVLKQVKKSLEDLPNDYNMLSVKKQIKKLDQHRDTPSPLSIFLRQEVDRMQVVLSLVRRTLNDLKLAIAGTIVMSPDLQSALNSIYDAQVPIKWKKVSWDSPTLGYWFADVVQRNEQYSDWLENGPPKCFWISGFFNTPGFLTAVKQQATRHHSGWSLESVSLKTEVTKREKEQIQNSINNDDMEGVYIYGLFLDGAAWDKKSGRLIDSQPKVLFNPLPVIYISVNQIQGGEMGGKDSGGPYVCPVYRLPRRTALNYIFDITLKCEPDPPSNTSSPSVINETPTHYQRAVVGKLWIHAVEARHLIDKDMNGLSDPYIIFKVGRHSIRTSTIQKNLNPVWNEQDIHEGDQTLEVDMFDEDTFSFNDDFMGKVSVSLSSLSDGIDDKWYTLRQRLRKEKVTGEVHLKLRLVYNADSSVDKSSLSTFEIINDVNSAKVLLSFMKNEYSEENLMFFQDVECFKSLVLTDLEEAKKSALHIIHKYIKLDADYVLNLSARTRKSVISKQSTDNWWENVGLFRSATREVLWIIKTDIYPRFIRSSYYDKLIQSNHWVELYV</sequence>
<dbReference type="EMBL" id="JAOPGA020001371">
    <property type="protein sequence ID" value="KAL0487737.1"/>
    <property type="molecule type" value="Genomic_DNA"/>
</dbReference>
<proteinExistence type="inferred from homology"/>
<dbReference type="Pfam" id="PF12775">
    <property type="entry name" value="AAA_7"/>
    <property type="match status" value="1"/>
</dbReference>
<dbReference type="Pfam" id="PF00615">
    <property type="entry name" value="RGS"/>
    <property type="match status" value="1"/>
</dbReference>
<dbReference type="InterPro" id="IPR003593">
    <property type="entry name" value="AAA+_ATPase"/>
</dbReference>
<dbReference type="GO" id="GO:0005874">
    <property type="term" value="C:microtubule"/>
    <property type="evidence" value="ECO:0007669"/>
    <property type="project" value="UniProtKB-KW"/>
</dbReference>
<evidence type="ECO:0000256" key="4">
    <source>
        <dbReference type="ARBA" id="ARBA00022701"/>
    </source>
</evidence>
<dbReference type="FunFam" id="1.20.1270.280:FF:000002">
    <property type="entry name" value="Dynein heavy chain 5, axonemal"/>
    <property type="match status" value="1"/>
</dbReference>
<dbReference type="FunFam" id="3.40.50.300:FF:002141">
    <property type="entry name" value="Dynein heavy chain"/>
    <property type="match status" value="1"/>
</dbReference>
<dbReference type="InterPro" id="IPR044926">
    <property type="entry name" value="RGS_subdomain_2"/>
</dbReference>
<evidence type="ECO:0000256" key="8">
    <source>
        <dbReference type="ARBA" id="ARBA00023017"/>
    </source>
</evidence>
<dbReference type="GO" id="GO:0008569">
    <property type="term" value="F:minus-end-directed microtubule motor activity"/>
    <property type="evidence" value="ECO:0007669"/>
    <property type="project" value="InterPro"/>
</dbReference>
<dbReference type="InterPro" id="IPR041658">
    <property type="entry name" value="AAA_lid_11"/>
</dbReference>
<dbReference type="SUPFAM" id="SSF52540">
    <property type="entry name" value="P-loop containing nucleoside triphosphate hydrolases"/>
    <property type="match status" value="4"/>
</dbReference>
<keyword evidence="4" id="KW-0493">Microtubule</keyword>
<keyword evidence="12" id="KW-0206">Cytoskeleton</keyword>
<keyword evidence="11" id="KW-0505">Motor protein</keyword>
<accession>A0AAW2ZEE9</accession>
<dbReference type="InterPro" id="IPR004273">
    <property type="entry name" value="Dynein_heavy_D6_P-loop"/>
</dbReference>
<feature type="region of interest" description="Disordered" evidence="15">
    <location>
        <begin position="1125"/>
        <end position="1144"/>
    </location>
</feature>
<dbReference type="PANTHER" id="PTHR46961">
    <property type="entry name" value="DYNEIN HEAVY CHAIN 1, AXONEMAL-LIKE PROTEIN"/>
    <property type="match status" value="1"/>
</dbReference>
<dbReference type="Pfam" id="PF18198">
    <property type="entry name" value="AAA_lid_11"/>
    <property type="match status" value="1"/>
</dbReference>
<dbReference type="InterPro" id="IPR035706">
    <property type="entry name" value="AAA_9"/>
</dbReference>
<dbReference type="GO" id="GO:0005930">
    <property type="term" value="C:axoneme"/>
    <property type="evidence" value="ECO:0007669"/>
    <property type="project" value="UniProtKB-SubCell"/>
</dbReference>
<dbReference type="InterPro" id="IPR026983">
    <property type="entry name" value="DHC"/>
</dbReference>
<comment type="similarity">
    <text evidence="2">Belongs to the dynein heavy chain family.</text>
</comment>
<keyword evidence="9 14" id="KW-0175">Coiled coil</keyword>
<dbReference type="FunFam" id="1.20.920.30:FF:000004">
    <property type="entry name" value="Dynein axonemal heavy chain 5"/>
    <property type="match status" value="1"/>
</dbReference>
<dbReference type="Pfam" id="PF12780">
    <property type="entry name" value="AAA_8"/>
    <property type="match status" value="1"/>
</dbReference>
<dbReference type="InterPro" id="IPR036305">
    <property type="entry name" value="RGS_sf"/>
</dbReference>
<dbReference type="Gene3D" id="1.10.8.720">
    <property type="entry name" value="Region D6 of dynein motor"/>
    <property type="match status" value="1"/>
</dbReference>
<evidence type="ECO:0000256" key="15">
    <source>
        <dbReference type="SAM" id="MobiDB-lite"/>
    </source>
</evidence>
<keyword evidence="5" id="KW-0677">Repeat</keyword>
<dbReference type="PANTHER" id="PTHR46961:SF19">
    <property type="entry name" value="DYNEIN HEAVY CHAIN 5, AXONEMAL"/>
    <property type="match status" value="1"/>
</dbReference>
<dbReference type="FunFam" id="3.40.50.300:FF:000049">
    <property type="entry name" value="Dynein, axonemal, heavy chain 5"/>
    <property type="match status" value="1"/>
</dbReference>
<dbReference type="Pfam" id="PF00168">
    <property type="entry name" value="C2"/>
    <property type="match status" value="1"/>
</dbReference>
<dbReference type="GO" id="GO:0045505">
    <property type="term" value="F:dynein intermediate chain binding"/>
    <property type="evidence" value="ECO:0007669"/>
    <property type="project" value="InterPro"/>
</dbReference>
<dbReference type="Gene3D" id="1.20.1270.280">
    <property type="match status" value="1"/>
</dbReference>
<dbReference type="Pfam" id="PF12774">
    <property type="entry name" value="AAA_6"/>
    <property type="match status" value="1"/>
</dbReference>
<keyword evidence="8" id="KW-0243">Dynein</keyword>
<evidence type="ECO:0000256" key="6">
    <source>
        <dbReference type="ARBA" id="ARBA00022741"/>
    </source>
</evidence>
<keyword evidence="3" id="KW-0963">Cytoplasm</keyword>
<dbReference type="Gene3D" id="3.10.490.20">
    <property type="match status" value="1"/>
</dbReference>
<dbReference type="FunFam" id="3.10.490.20:FF:000010">
    <property type="entry name" value="Dynein heavy chain, putative"/>
    <property type="match status" value="1"/>
</dbReference>
<dbReference type="InterPro" id="IPR043157">
    <property type="entry name" value="Dynein_AAA1S"/>
</dbReference>
<dbReference type="Gene3D" id="1.20.920.20">
    <property type="match status" value="1"/>
</dbReference>
<keyword evidence="7" id="KW-0067">ATP-binding</keyword>
<evidence type="ECO:0000313" key="18">
    <source>
        <dbReference type="EMBL" id="KAL0487737.1"/>
    </source>
</evidence>
<evidence type="ECO:0000256" key="10">
    <source>
        <dbReference type="ARBA" id="ARBA00023069"/>
    </source>
</evidence>
<gene>
    <name evidence="18" type="ORF">AKO1_000128</name>
</gene>
<evidence type="ECO:0000256" key="5">
    <source>
        <dbReference type="ARBA" id="ARBA00022737"/>
    </source>
</evidence>
<evidence type="ECO:0000256" key="2">
    <source>
        <dbReference type="ARBA" id="ARBA00008887"/>
    </source>
</evidence>
<dbReference type="Pfam" id="PF18199">
    <property type="entry name" value="Dynein_C"/>
    <property type="match status" value="1"/>
</dbReference>
<evidence type="ECO:0000256" key="9">
    <source>
        <dbReference type="ARBA" id="ARBA00023054"/>
    </source>
</evidence>
<dbReference type="GO" id="GO:0030286">
    <property type="term" value="C:dynein complex"/>
    <property type="evidence" value="ECO:0007669"/>
    <property type="project" value="UniProtKB-KW"/>
</dbReference>
<dbReference type="Gene3D" id="1.10.8.710">
    <property type="match status" value="1"/>
</dbReference>
<dbReference type="PROSITE" id="PS50004">
    <property type="entry name" value="C2"/>
    <property type="match status" value="1"/>
</dbReference>
<dbReference type="InterPro" id="IPR000008">
    <property type="entry name" value="C2_dom"/>
</dbReference>
<feature type="coiled-coil region" evidence="14">
    <location>
        <begin position="1693"/>
        <end position="1755"/>
    </location>
</feature>
<dbReference type="GO" id="GO:0051959">
    <property type="term" value="F:dynein light intermediate chain binding"/>
    <property type="evidence" value="ECO:0007669"/>
    <property type="project" value="InterPro"/>
</dbReference>
<dbReference type="InterPro" id="IPR041228">
    <property type="entry name" value="Dynein_C"/>
</dbReference>
<evidence type="ECO:0000313" key="19">
    <source>
        <dbReference type="Proteomes" id="UP001431209"/>
    </source>
</evidence>
<organism evidence="18 19">
    <name type="scientific">Acrasis kona</name>
    <dbReference type="NCBI Taxonomy" id="1008807"/>
    <lineage>
        <taxon>Eukaryota</taxon>
        <taxon>Discoba</taxon>
        <taxon>Heterolobosea</taxon>
        <taxon>Tetramitia</taxon>
        <taxon>Eutetramitia</taxon>
        <taxon>Acrasidae</taxon>
        <taxon>Acrasis</taxon>
    </lineage>
</organism>
<feature type="coiled-coil region" evidence="14">
    <location>
        <begin position="1474"/>
        <end position="1540"/>
    </location>
</feature>
<evidence type="ECO:0000256" key="13">
    <source>
        <dbReference type="ARBA" id="ARBA00023273"/>
    </source>
</evidence>
<dbReference type="GO" id="GO:0007018">
    <property type="term" value="P:microtubule-based movement"/>
    <property type="evidence" value="ECO:0007669"/>
    <property type="project" value="InterPro"/>
</dbReference>
<dbReference type="InterPro" id="IPR035892">
    <property type="entry name" value="C2_domain_sf"/>
</dbReference>
<dbReference type="InterPro" id="IPR016137">
    <property type="entry name" value="RGS"/>
</dbReference>
<dbReference type="Gene3D" id="1.10.167.10">
    <property type="entry name" value="Regulator of G-protein Signalling 4, domain 2"/>
    <property type="match status" value="1"/>
</dbReference>
<dbReference type="Gene3D" id="6.10.140.1060">
    <property type="match status" value="1"/>
</dbReference>
<reference evidence="18 19" key="1">
    <citation type="submission" date="2024-03" db="EMBL/GenBank/DDBJ databases">
        <title>The Acrasis kona genome and developmental transcriptomes reveal deep origins of eukaryotic multicellular pathways.</title>
        <authorList>
            <person name="Sheikh S."/>
            <person name="Fu C.-J."/>
            <person name="Brown M.W."/>
            <person name="Baldauf S.L."/>
        </authorList>
    </citation>
    <scope>NUCLEOTIDE SEQUENCE [LARGE SCALE GENOMIC DNA]</scope>
    <source>
        <strain evidence="18 19">ATCC MYA-3509</strain>
    </source>
</reference>
<dbReference type="SMART" id="SM00315">
    <property type="entry name" value="RGS"/>
    <property type="match status" value="1"/>
</dbReference>
<dbReference type="InterPro" id="IPR041466">
    <property type="entry name" value="Dynein_AAA5_ext"/>
</dbReference>
<dbReference type="InterPro" id="IPR041589">
    <property type="entry name" value="DNAH3_AAA_lid_1"/>
</dbReference>
<dbReference type="Pfam" id="PF12777">
    <property type="entry name" value="MT"/>
    <property type="match status" value="1"/>
</dbReference>
<evidence type="ECO:0000256" key="7">
    <source>
        <dbReference type="ARBA" id="ARBA00022840"/>
    </source>
</evidence>
<dbReference type="Pfam" id="PF03028">
    <property type="entry name" value="Dynein_heavy"/>
    <property type="match status" value="1"/>
</dbReference>
<feature type="domain" description="C2" evidence="16">
    <location>
        <begin position="2890"/>
        <end position="3007"/>
    </location>
</feature>
<dbReference type="PROSITE" id="PS50132">
    <property type="entry name" value="RGS"/>
    <property type="match status" value="1"/>
</dbReference>
<dbReference type="Gene3D" id="1.20.58.1120">
    <property type="match status" value="1"/>
</dbReference>
<dbReference type="SUPFAM" id="SSF49562">
    <property type="entry name" value="C2 domain (Calcium/lipid-binding domain, CaLB)"/>
    <property type="match status" value="1"/>
</dbReference>
<name>A0AAW2ZEE9_9EUKA</name>